<dbReference type="SMART" id="SM00382">
    <property type="entry name" value="AAA"/>
    <property type="match status" value="1"/>
</dbReference>
<keyword evidence="3 7" id="KW-0812">Transmembrane</keyword>
<dbReference type="InterPro" id="IPR032705">
    <property type="entry name" value="ORC4_C"/>
</dbReference>
<dbReference type="FunFam" id="1.20.1250.20:FF:000068">
    <property type="entry name" value="MFS general substrate transporter"/>
    <property type="match status" value="1"/>
</dbReference>
<dbReference type="Gene3D" id="3.40.50.300">
    <property type="entry name" value="P-loop containing nucleotide triphosphate hydrolases"/>
    <property type="match status" value="1"/>
</dbReference>
<feature type="transmembrane region" description="Helical" evidence="7">
    <location>
        <begin position="244"/>
        <end position="268"/>
    </location>
</feature>
<feature type="region of interest" description="Disordered" evidence="6">
    <location>
        <begin position="432"/>
        <end position="474"/>
    </location>
</feature>
<dbReference type="GO" id="GO:0016020">
    <property type="term" value="C:membrane"/>
    <property type="evidence" value="ECO:0007669"/>
    <property type="project" value="UniProtKB-SubCell"/>
</dbReference>
<feature type="transmembrane region" description="Helical" evidence="7">
    <location>
        <begin position="140"/>
        <end position="161"/>
    </location>
</feature>
<feature type="domain" description="AAA+ ATPase" evidence="8">
    <location>
        <begin position="785"/>
        <end position="954"/>
    </location>
</feature>
<dbReference type="EMBL" id="WNWQ01000353">
    <property type="protein sequence ID" value="KAE9969832.1"/>
    <property type="molecule type" value="Genomic_DNA"/>
</dbReference>
<evidence type="ECO:0000256" key="4">
    <source>
        <dbReference type="ARBA" id="ARBA00022989"/>
    </source>
</evidence>
<evidence type="ECO:0000313" key="10">
    <source>
        <dbReference type="Proteomes" id="UP000433883"/>
    </source>
</evidence>
<protein>
    <recommendedName>
        <fullName evidence="8">AAA+ ATPase domain-containing protein</fullName>
    </recommendedName>
</protein>
<feature type="transmembrane region" description="Helical" evidence="7">
    <location>
        <begin position="400"/>
        <end position="424"/>
    </location>
</feature>
<dbReference type="InterPro" id="IPR036259">
    <property type="entry name" value="MFS_trans_sf"/>
</dbReference>
<evidence type="ECO:0000256" key="6">
    <source>
        <dbReference type="SAM" id="MobiDB-lite"/>
    </source>
</evidence>
<feature type="compositionally biased region" description="Basic and acidic residues" evidence="6">
    <location>
        <begin position="570"/>
        <end position="582"/>
    </location>
</feature>
<feature type="compositionally biased region" description="Acidic residues" evidence="6">
    <location>
        <begin position="558"/>
        <end position="569"/>
    </location>
</feature>
<sequence length="1117" mass="123130">MSELEKTPLESDNSNALRESELGNHQALSGSSNEGFHEGINETSLLRKLDLKLLPPLSLLYLLSFLDRSNVANARIEGLVTDLHITGNQYLTALTLYFIGYVIFEASALQHRSQEMDSSIVASNLDFGVAESGLFPGYRIALFFSAASLAGAFGGILAFGIAKMNGIGGYKGWRWIFIIEGLLTVVISCAAYFFISNYPDTAKFLSDKERSFIQARLTADSDSTRNEVFTWANVKKALFDHKCWLYGLAFHTMSLPLYTLSLFLPSIIKDLGYTSAKAQLLSIPVYALATLLTVLIAYTSERFHLRSPFAIASSLVAIIGYIILITNTHPSKKPGVSYLGTFFAAAGIYPATALALAWPANNVSGQTKRAVASAMQISIGNLGAVLGTQLYRPKTAPRYLLGHGFALGYLCANVAVTAVIWWVLAKENGRREDSGVKEMARKEAGTPMTVKRRKLNDTTAPSSAPAKRRSTREKELDLYDDIDGGLTRSEPKKKKGWKGWVEIDEDEVTSDEEEVIVTTTPAKRQAKLKANDSLSSVVKKATHTGKIKGTLKDKAAFENDEDEDEDEDEIRAIVSKETERSTAKKRARRKVISSEESDEESPEAESPTKRPAGRRRGAGPRVIAPEDEDMEDAGTPAKSTARKRQIPAKNVTAETPSKSRKRQRRVIEEDEDGEESEELAIVRTPSKNQKQRRPLRQLDDRHEKLEAMEIDPVQDEIELEVPVSRKIAATNGTHVGKTMVSAEITLIKSVVLSKLTQRRPVPLTNLDTEYAKVHQLLEATINSGESNSMLIIGARGSGKTTLVNKALLELSRSQKQHFHIVRLNGFIQTDDKLALREIWRQLGREMEIEDEEGTTNKSYADTLAMLLALLSHPDEISGERGDQTAKSVIFIMDEFDLFATHPRQTLLYNLLDIAQSRKAPIAVLGLTTRIDVTEALEKRVKSRFSHRYVHLNLARTLSEYVDAAKSALKILSAELAFEEKTVLVNSEVHGTKKKGQRGDVLELWNRAIDSIFANTTFQRTILHPPYHTKARINANAAGQLATGSGMRVYGKEVARREWEGLVRLGLCVRVGGGAFGAGTAAGNGGGRDMVRVDVALEEIPGSVGGLGGVMEKWCRQI</sequence>
<comment type="subcellular location">
    <subcellularLocation>
        <location evidence="1">Membrane</location>
        <topology evidence="1">Multi-pass membrane protein</topology>
    </subcellularLocation>
</comment>
<evidence type="ECO:0000259" key="8">
    <source>
        <dbReference type="SMART" id="SM00382"/>
    </source>
</evidence>
<reference evidence="9 10" key="1">
    <citation type="submission" date="2019-11" db="EMBL/GenBank/DDBJ databases">
        <title>Venturia inaequalis Genome Resource.</title>
        <authorList>
            <person name="Lichtner F.J."/>
        </authorList>
    </citation>
    <scope>NUCLEOTIDE SEQUENCE [LARGE SCALE GENOMIC DNA]</scope>
    <source>
        <strain evidence="9">Bline_iso_100314</strain>
    </source>
</reference>
<dbReference type="Proteomes" id="UP000433883">
    <property type="component" value="Unassembled WGS sequence"/>
</dbReference>
<feature type="transmembrane region" description="Helical" evidence="7">
    <location>
        <begin position="280"/>
        <end position="299"/>
    </location>
</feature>
<dbReference type="Gene3D" id="1.20.1250.20">
    <property type="entry name" value="MFS general substrate transporter like domains"/>
    <property type="match status" value="3"/>
</dbReference>
<feature type="transmembrane region" description="Helical" evidence="7">
    <location>
        <begin position="90"/>
        <end position="109"/>
    </location>
</feature>
<dbReference type="AlphaFoldDB" id="A0A8H3UHZ5"/>
<proteinExistence type="predicted"/>
<evidence type="ECO:0000313" key="9">
    <source>
        <dbReference type="EMBL" id="KAE9969832.1"/>
    </source>
</evidence>
<organism evidence="9 10">
    <name type="scientific">Venturia inaequalis</name>
    <name type="common">Apple scab fungus</name>
    <dbReference type="NCBI Taxonomy" id="5025"/>
    <lineage>
        <taxon>Eukaryota</taxon>
        <taxon>Fungi</taxon>
        <taxon>Dikarya</taxon>
        <taxon>Ascomycota</taxon>
        <taxon>Pezizomycotina</taxon>
        <taxon>Dothideomycetes</taxon>
        <taxon>Pleosporomycetidae</taxon>
        <taxon>Venturiales</taxon>
        <taxon>Venturiaceae</taxon>
        <taxon>Venturia</taxon>
    </lineage>
</organism>
<name>A0A8H3UHZ5_VENIN</name>
<dbReference type="SUPFAM" id="SSF52540">
    <property type="entry name" value="P-loop containing nucleoside triphosphate hydrolases"/>
    <property type="match status" value="1"/>
</dbReference>
<dbReference type="InterPro" id="IPR011701">
    <property type="entry name" value="MFS"/>
</dbReference>
<dbReference type="GO" id="GO:0022857">
    <property type="term" value="F:transmembrane transporter activity"/>
    <property type="evidence" value="ECO:0007669"/>
    <property type="project" value="InterPro"/>
</dbReference>
<evidence type="ECO:0000256" key="2">
    <source>
        <dbReference type="ARBA" id="ARBA00022448"/>
    </source>
</evidence>
<keyword evidence="4 7" id="KW-1133">Transmembrane helix</keyword>
<feature type="transmembrane region" description="Helical" evidence="7">
    <location>
        <begin position="173"/>
        <end position="195"/>
    </location>
</feature>
<dbReference type="InterPro" id="IPR003593">
    <property type="entry name" value="AAA+_ATPase"/>
</dbReference>
<dbReference type="PANTHER" id="PTHR43791">
    <property type="entry name" value="PERMEASE-RELATED"/>
    <property type="match status" value="1"/>
</dbReference>
<feature type="compositionally biased region" description="Basic and acidic residues" evidence="6">
    <location>
        <begin position="432"/>
        <end position="444"/>
    </location>
</feature>
<feature type="region of interest" description="Disordered" evidence="6">
    <location>
        <begin position="528"/>
        <end position="701"/>
    </location>
</feature>
<gene>
    <name evidence="9" type="ORF">BLS_005199</name>
</gene>
<feature type="transmembrane region" description="Helical" evidence="7">
    <location>
        <begin position="336"/>
        <end position="358"/>
    </location>
</feature>
<comment type="caution">
    <text evidence="9">The sequence shown here is derived from an EMBL/GenBank/DDBJ whole genome shotgun (WGS) entry which is preliminary data.</text>
</comment>
<evidence type="ECO:0000256" key="1">
    <source>
        <dbReference type="ARBA" id="ARBA00004141"/>
    </source>
</evidence>
<dbReference type="SUPFAM" id="SSF103473">
    <property type="entry name" value="MFS general substrate transporter"/>
    <property type="match status" value="1"/>
</dbReference>
<dbReference type="Pfam" id="PF13191">
    <property type="entry name" value="AAA_16"/>
    <property type="match status" value="1"/>
</dbReference>
<accession>A0A8H3UHZ5</accession>
<keyword evidence="5 7" id="KW-0472">Membrane</keyword>
<dbReference type="InterPro" id="IPR041664">
    <property type="entry name" value="AAA_16"/>
</dbReference>
<dbReference type="PANTHER" id="PTHR43791:SF22">
    <property type="entry name" value="TRANSPORTER, PUTATIVE (AFU_ORTHOLOGUE AFUA_6G11320)-RELATED"/>
    <property type="match status" value="1"/>
</dbReference>
<feature type="transmembrane region" description="Helical" evidence="7">
    <location>
        <begin position="370"/>
        <end position="388"/>
    </location>
</feature>
<dbReference type="FunFam" id="3.40.50.300:FF:001597">
    <property type="entry name" value="Origin recognition complex subunit Orc4"/>
    <property type="match status" value="1"/>
</dbReference>
<keyword evidence="2" id="KW-0813">Transport</keyword>
<feature type="compositionally biased region" description="Acidic residues" evidence="6">
    <location>
        <begin position="668"/>
        <end position="678"/>
    </location>
</feature>
<evidence type="ECO:0000256" key="5">
    <source>
        <dbReference type="ARBA" id="ARBA00023136"/>
    </source>
</evidence>
<feature type="transmembrane region" description="Helical" evidence="7">
    <location>
        <begin position="305"/>
        <end position="324"/>
    </location>
</feature>
<dbReference type="InterPro" id="IPR027417">
    <property type="entry name" value="P-loop_NTPase"/>
</dbReference>
<evidence type="ECO:0000256" key="3">
    <source>
        <dbReference type="ARBA" id="ARBA00022692"/>
    </source>
</evidence>
<dbReference type="Pfam" id="PF07690">
    <property type="entry name" value="MFS_1"/>
    <property type="match status" value="1"/>
</dbReference>
<dbReference type="Pfam" id="PF14629">
    <property type="entry name" value="ORC4_C"/>
    <property type="match status" value="1"/>
</dbReference>
<evidence type="ECO:0000256" key="7">
    <source>
        <dbReference type="SAM" id="Phobius"/>
    </source>
</evidence>